<evidence type="ECO:0000313" key="4">
    <source>
        <dbReference type="EMBL" id="ODV86613.1"/>
    </source>
</evidence>
<comment type="similarity">
    <text evidence="1">Belongs to the KNR4/SMI1 family.</text>
</comment>
<accession>A0A1E4T4B7</accession>
<evidence type="ECO:0000259" key="3">
    <source>
        <dbReference type="SMART" id="SM00860"/>
    </source>
</evidence>
<feature type="non-terminal residue" evidence="4">
    <location>
        <position position="1"/>
    </location>
</feature>
<dbReference type="PIRSF" id="PIRSF017023">
    <property type="entry name" value="KNR4"/>
    <property type="match status" value="1"/>
</dbReference>
<evidence type="ECO:0000256" key="2">
    <source>
        <dbReference type="SAM" id="MobiDB-lite"/>
    </source>
</evidence>
<dbReference type="GO" id="GO:0070880">
    <property type="term" value="P:fungal-type cell wall beta-glucan biosynthetic process"/>
    <property type="evidence" value="ECO:0007669"/>
    <property type="project" value="TreeGrafter"/>
</dbReference>
<feature type="compositionally biased region" description="Low complexity" evidence="2">
    <location>
        <begin position="45"/>
        <end position="66"/>
    </location>
</feature>
<feature type="region of interest" description="Disordered" evidence="2">
    <location>
        <begin position="43"/>
        <end position="88"/>
    </location>
</feature>
<dbReference type="STRING" id="983967.A0A1E4T4B7"/>
<dbReference type="Pfam" id="PF09346">
    <property type="entry name" value="SMI1_KNR4"/>
    <property type="match status" value="1"/>
</dbReference>
<dbReference type="InterPro" id="IPR009203">
    <property type="entry name" value="Knr4/Smi1"/>
</dbReference>
<dbReference type="InterPro" id="IPR037883">
    <property type="entry name" value="Knr4/Smi1-like_sf"/>
</dbReference>
<protein>
    <recommendedName>
        <fullName evidence="3">Knr4/Smi1-like domain-containing protein</fullName>
    </recommendedName>
</protein>
<dbReference type="EMBL" id="KV453849">
    <property type="protein sequence ID" value="ODV86613.1"/>
    <property type="molecule type" value="Genomic_DNA"/>
</dbReference>
<dbReference type="InterPro" id="IPR018958">
    <property type="entry name" value="Knr4/Smi1-like_dom"/>
</dbReference>
<dbReference type="SMART" id="SM00860">
    <property type="entry name" value="SMI1_KNR4"/>
    <property type="match status" value="1"/>
</dbReference>
<dbReference type="Gene3D" id="3.40.1580.10">
    <property type="entry name" value="SMI1/KNR4-like"/>
    <property type="match status" value="1"/>
</dbReference>
<dbReference type="SUPFAM" id="SSF160631">
    <property type="entry name" value="SMI1/KNR4-like"/>
    <property type="match status" value="1"/>
</dbReference>
<sequence length="319" mass="35990">KGFFHSLTTQDHYAAYESSNDEQQQHSTSTHFTNESSASITMLDNTSSTSLSSASKRNSSRTSLSANKPVQYRPGLRSQLSNNPQPQSDIQLQDYVEGQPPLPSLTSVWDRLEDWLDREFPELGDDLEDGVTQNDLNAIERDLKLSLPLDVRESYQIHDGQLQLGKKRGLIYGYPLLDLEAIAAETNIWRRGTSKSNTENQKHNTVNFLDLQKSFPPGAVVPVYYHPNWIPIVKDNEGNNIALDLNPGPRGRWGQVILFGRDFDTKLVVASCFTEFLLNLVEDLEEGHFSIDEVDEDLVFVQNGRATSYFEVLRTRAVA</sequence>
<evidence type="ECO:0000313" key="5">
    <source>
        <dbReference type="Proteomes" id="UP000094801"/>
    </source>
</evidence>
<dbReference type="Proteomes" id="UP000094801">
    <property type="component" value="Unassembled WGS sequence"/>
</dbReference>
<feature type="region of interest" description="Disordered" evidence="2">
    <location>
        <begin position="17"/>
        <end position="36"/>
    </location>
</feature>
<name>A0A1E4T4B7_9ASCO</name>
<dbReference type="PANTHER" id="PTHR47432">
    <property type="entry name" value="CELL WALL ASSEMBLY REGULATOR SMI1"/>
    <property type="match status" value="1"/>
</dbReference>
<feature type="domain" description="Knr4/Smi1-like" evidence="3">
    <location>
        <begin position="130"/>
        <end position="279"/>
    </location>
</feature>
<organism evidence="4 5">
    <name type="scientific">[Candida] arabinofermentans NRRL YB-2248</name>
    <dbReference type="NCBI Taxonomy" id="983967"/>
    <lineage>
        <taxon>Eukaryota</taxon>
        <taxon>Fungi</taxon>
        <taxon>Dikarya</taxon>
        <taxon>Ascomycota</taxon>
        <taxon>Saccharomycotina</taxon>
        <taxon>Pichiomycetes</taxon>
        <taxon>Pichiales</taxon>
        <taxon>Pichiaceae</taxon>
        <taxon>Ogataea</taxon>
        <taxon>Ogataea/Candida clade</taxon>
    </lineage>
</organism>
<proteinExistence type="inferred from homology"/>
<dbReference type="InterPro" id="IPR051873">
    <property type="entry name" value="KNR4/SMI1_regulator"/>
</dbReference>
<evidence type="ECO:0000256" key="1">
    <source>
        <dbReference type="ARBA" id="ARBA00005303"/>
    </source>
</evidence>
<dbReference type="GO" id="GO:0043332">
    <property type="term" value="C:mating projection tip"/>
    <property type="evidence" value="ECO:0007669"/>
    <property type="project" value="TreeGrafter"/>
</dbReference>
<dbReference type="PANTHER" id="PTHR47432:SF1">
    <property type="entry name" value="CELL WALL ASSEMBLY REGULATOR SMI1"/>
    <property type="match status" value="1"/>
</dbReference>
<gene>
    <name evidence="4" type="ORF">CANARDRAFT_185741</name>
</gene>
<feature type="non-terminal residue" evidence="4">
    <location>
        <position position="319"/>
    </location>
</feature>
<reference evidence="5" key="1">
    <citation type="submission" date="2016-04" db="EMBL/GenBank/DDBJ databases">
        <title>Comparative genomics of biotechnologically important yeasts.</title>
        <authorList>
            <consortium name="DOE Joint Genome Institute"/>
            <person name="Riley R."/>
            <person name="Haridas S."/>
            <person name="Wolfe K.H."/>
            <person name="Lopes M.R."/>
            <person name="Hittinger C.T."/>
            <person name="Goker M."/>
            <person name="Salamov A."/>
            <person name="Wisecaver J."/>
            <person name="Long T.M."/>
            <person name="Aerts A.L."/>
            <person name="Barry K."/>
            <person name="Choi C."/>
            <person name="Clum A."/>
            <person name="Coughlan A.Y."/>
            <person name="Deshpande S."/>
            <person name="Douglass A.P."/>
            <person name="Hanson S.J."/>
            <person name="Klenk H.-P."/>
            <person name="Labutti K."/>
            <person name="Lapidus A."/>
            <person name="Lindquist E."/>
            <person name="Lipzen A."/>
            <person name="Meier-Kolthoff J.P."/>
            <person name="Ohm R.A."/>
            <person name="Otillar R.P."/>
            <person name="Pangilinan J."/>
            <person name="Peng Y."/>
            <person name="Rokas A."/>
            <person name="Rosa C.A."/>
            <person name="Scheuner C."/>
            <person name="Sibirny A.A."/>
            <person name="Slot J.C."/>
            <person name="Stielow J.B."/>
            <person name="Sun H."/>
            <person name="Kurtzman C.P."/>
            <person name="Blackwell M."/>
            <person name="Grigoriev I.V."/>
            <person name="Jeffries T.W."/>
        </authorList>
    </citation>
    <scope>NUCLEOTIDE SEQUENCE [LARGE SCALE GENOMIC DNA]</scope>
    <source>
        <strain evidence="5">NRRL YB-2248</strain>
    </source>
</reference>
<dbReference type="AlphaFoldDB" id="A0A1E4T4B7"/>
<dbReference type="OrthoDB" id="2305498at2759"/>
<feature type="compositionally biased region" description="Polar residues" evidence="2">
    <location>
        <begin position="78"/>
        <end position="88"/>
    </location>
</feature>
<keyword evidence="5" id="KW-1185">Reference proteome</keyword>